<dbReference type="AlphaFoldDB" id="A0A0A9HNF3"/>
<protein>
    <submittedName>
        <fullName evidence="2">Uncharacterized protein</fullName>
    </submittedName>
</protein>
<evidence type="ECO:0000256" key="1">
    <source>
        <dbReference type="SAM" id="Phobius"/>
    </source>
</evidence>
<reference evidence="2" key="2">
    <citation type="journal article" date="2015" name="Data Brief">
        <title>Shoot transcriptome of the giant reed, Arundo donax.</title>
        <authorList>
            <person name="Barrero R.A."/>
            <person name="Guerrero F.D."/>
            <person name="Moolhuijzen P."/>
            <person name="Goolsby J.A."/>
            <person name="Tidwell J."/>
            <person name="Bellgard S.E."/>
            <person name="Bellgard M.I."/>
        </authorList>
    </citation>
    <scope>NUCLEOTIDE SEQUENCE</scope>
    <source>
        <tissue evidence="2">Shoot tissue taken approximately 20 cm above the soil surface</tissue>
    </source>
</reference>
<proteinExistence type="predicted"/>
<organism evidence="2">
    <name type="scientific">Arundo donax</name>
    <name type="common">Giant reed</name>
    <name type="synonym">Donax arundinaceus</name>
    <dbReference type="NCBI Taxonomy" id="35708"/>
    <lineage>
        <taxon>Eukaryota</taxon>
        <taxon>Viridiplantae</taxon>
        <taxon>Streptophyta</taxon>
        <taxon>Embryophyta</taxon>
        <taxon>Tracheophyta</taxon>
        <taxon>Spermatophyta</taxon>
        <taxon>Magnoliopsida</taxon>
        <taxon>Liliopsida</taxon>
        <taxon>Poales</taxon>
        <taxon>Poaceae</taxon>
        <taxon>PACMAD clade</taxon>
        <taxon>Arundinoideae</taxon>
        <taxon>Arundineae</taxon>
        <taxon>Arundo</taxon>
    </lineage>
</organism>
<keyword evidence="1" id="KW-1133">Transmembrane helix</keyword>
<sequence length="68" mass="7846">MVPFLFRLWANIALAFLFVLQTFGLVVDWGFRIRYDQINGKLKTQSIESIDNLRKKNRGTGVSLDGRT</sequence>
<evidence type="ECO:0000313" key="2">
    <source>
        <dbReference type="EMBL" id="JAE36426.1"/>
    </source>
</evidence>
<keyword evidence="1" id="KW-0472">Membrane</keyword>
<reference evidence="2" key="1">
    <citation type="submission" date="2014-09" db="EMBL/GenBank/DDBJ databases">
        <authorList>
            <person name="Magalhaes I.L.F."/>
            <person name="Oliveira U."/>
            <person name="Santos F.R."/>
            <person name="Vidigal T.H.D.A."/>
            <person name="Brescovit A.D."/>
            <person name="Santos A.J."/>
        </authorList>
    </citation>
    <scope>NUCLEOTIDE SEQUENCE</scope>
    <source>
        <tissue evidence="2">Shoot tissue taken approximately 20 cm above the soil surface</tissue>
    </source>
</reference>
<accession>A0A0A9HNF3</accession>
<keyword evidence="1" id="KW-0812">Transmembrane</keyword>
<dbReference type="EMBL" id="GBRH01161470">
    <property type="protein sequence ID" value="JAE36426.1"/>
    <property type="molecule type" value="Transcribed_RNA"/>
</dbReference>
<feature type="transmembrane region" description="Helical" evidence="1">
    <location>
        <begin position="12"/>
        <end position="31"/>
    </location>
</feature>
<name>A0A0A9HNF3_ARUDO</name>